<evidence type="ECO:0000313" key="2">
    <source>
        <dbReference type="Proteomes" id="UP001299970"/>
    </source>
</evidence>
<gene>
    <name evidence="1" type="ORF">MMF94_20075</name>
</gene>
<keyword evidence="2" id="KW-1185">Reference proteome</keyword>
<dbReference type="RefSeq" id="WP_241038637.1">
    <property type="nucleotide sequence ID" value="NZ_BAAAJF010000012.1"/>
</dbReference>
<comment type="caution">
    <text evidence="1">The sequence shown here is derived from an EMBL/GenBank/DDBJ whole genome shotgun (WGS) entry which is preliminary data.</text>
</comment>
<name>A0ABS9THH3_9PSEU</name>
<dbReference type="EMBL" id="JAKXMK010000016">
    <property type="protein sequence ID" value="MCH6167992.1"/>
    <property type="molecule type" value="Genomic_DNA"/>
</dbReference>
<protein>
    <submittedName>
        <fullName evidence="1">Uncharacterized protein</fullName>
    </submittedName>
</protein>
<dbReference type="Proteomes" id="UP001299970">
    <property type="component" value="Unassembled WGS sequence"/>
</dbReference>
<sequence>MLELLKVLIETVTRALPAAGSAARQRRLNEMGAELFMLYAQLNEAMLCAEDIVQNLRAYVSRMTQHLEHGNDPYALTGGTWIRDVVQQQRFTLGRIGSTMNRLSTQLNILAPGSIARLAPLLRGKANALDSLLTVMSRGGFPMIEPSAGQLARLQEHGHDDAAFDELDAVRSVLERGAVSTLQRWDEPVYREVVRYLEHERPEERVREIRALLEEIRQVLDSTFSLQDVLLKVGDRRFRTDYDGDHFWG</sequence>
<reference evidence="1 2" key="1">
    <citation type="submission" date="2022-03" db="EMBL/GenBank/DDBJ databases">
        <title>Pseudonocardia alaer sp. nov., a novel actinomycete isolated from reed forest soil.</title>
        <authorList>
            <person name="Wang L."/>
        </authorList>
    </citation>
    <scope>NUCLEOTIDE SEQUENCE [LARGE SCALE GENOMIC DNA]</scope>
    <source>
        <strain evidence="1 2">Y-16303</strain>
    </source>
</reference>
<evidence type="ECO:0000313" key="1">
    <source>
        <dbReference type="EMBL" id="MCH6167992.1"/>
    </source>
</evidence>
<organism evidence="1 2">
    <name type="scientific">Pseudonocardia alaniniphila</name>
    <dbReference type="NCBI Taxonomy" id="75291"/>
    <lineage>
        <taxon>Bacteria</taxon>
        <taxon>Bacillati</taxon>
        <taxon>Actinomycetota</taxon>
        <taxon>Actinomycetes</taxon>
        <taxon>Pseudonocardiales</taxon>
        <taxon>Pseudonocardiaceae</taxon>
        <taxon>Pseudonocardia</taxon>
    </lineage>
</organism>
<accession>A0ABS9THH3</accession>
<proteinExistence type="predicted"/>